<dbReference type="AlphaFoldDB" id="A0A410P4D1"/>
<keyword evidence="12" id="KW-1185">Reference proteome</keyword>
<dbReference type="EC" id="3.4.16.4" evidence="11"/>
<dbReference type="RefSeq" id="WP_128699706.1">
    <property type="nucleotide sequence ID" value="NZ_CP019384.1"/>
</dbReference>
<protein>
    <submittedName>
        <fullName evidence="11">D-alanyl-D-alanine carboxypeptidase</fullName>
        <ecNumber evidence="11">3.4.16.4</ecNumber>
    </submittedName>
</protein>
<evidence type="ECO:0000256" key="3">
    <source>
        <dbReference type="ARBA" id="ARBA00022801"/>
    </source>
</evidence>
<dbReference type="KEGG" id="vai:BU251_04605"/>
<keyword evidence="4" id="KW-0133">Cell shape</keyword>
<dbReference type="InterPro" id="IPR012338">
    <property type="entry name" value="Beta-lactam/transpept-like"/>
</dbReference>
<dbReference type="PRINTS" id="PR00725">
    <property type="entry name" value="DADACBPTASE1"/>
</dbReference>
<evidence type="ECO:0000256" key="4">
    <source>
        <dbReference type="ARBA" id="ARBA00022960"/>
    </source>
</evidence>
<evidence type="ECO:0000256" key="8">
    <source>
        <dbReference type="PIRSR" id="PIRSR618044-2"/>
    </source>
</evidence>
<evidence type="ECO:0000256" key="7">
    <source>
        <dbReference type="PIRSR" id="PIRSR618044-1"/>
    </source>
</evidence>
<keyword evidence="2" id="KW-0732">Signal</keyword>
<dbReference type="GO" id="GO:0008360">
    <property type="term" value="P:regulation of cell shape"/>
    <property type="evidence" value="ECO:0007669"/>
    <property type="project" value="UniProtKB-KW"/>
</dbReference>
<keyword evidence="6" id="KW-0961">Cell wall biogenesis/degradation</keyword>
<dbReference type="SUPFAM" id="SSF56601">
    <property type="entry name" value="beta-lactamase/transpeptidase-like"/>
    <property type="match status" value="1"/>
</dbReference>
<evidence type="ECO:0000256" key="5">
    <source>
        <dbReference type="ARBA" id="ARBA00022984"/>
    </source>
</evidence>
<evidence type="ECO:0000313" key="11">
    <source>
        <dbReference type="EMBL" id="QAT17065.1"/>
    </source>
</evidence>
<dbReference type="InterPro" id="IPR001967">
    <property type="entry name" value="Peptidase_S11_N"/>
</dbReference>
<dbReference type="GO" id="GO:0071555">
    <property type="term" value="P:cell wall organization"/>
    <property type="evidence" value="ECO:0007669"/>
    <property type="project" value="UniProtKB-KW"/>
</dbReference>
<evidence type="ECO:0000256" key="2">
    <source>
        <dbReference type="ARBA" id="ARBA00022729"/>
    </source>
</evidence>
<dbReference type="GO" id="GO:0009002">
    <property type="term" value="F:serine-type D-Ala-D-Ala carboxypeptidase activity"/>
    <property type="evidence" value="ECO:0007669"/>
    <property type="project" value="UniProtKB-EC"/>
</dbReference>
<accession>A0A410P4D1</accession>
<keyword evidence="11" id="KW-0645">Protease</keyword>
<dbReference type="Pfam" id="PF00768">
    <property type="entry name" value="Peptidase_S11"/>
    <property type="match status" value="1"/>
</dbReference>
<dbReference type="GO" id="GO:0006508">
    <property type="term" value="P:proteolysis"/>
    <property type="evidence" value="ECO:0007669"/>
    <property type="project" value="InterPro"/>
</dbReference>
<dbReference type="Gene3D" id="3.40.710.10">
    <property type="entry name" value="DD-peptidase/beta-lactamase superfamily"/>
    <property type="match status" value="1"/>
</dbReference>
<evidence type="ECO:0000256" key="1">
    <source>
        <dbReference type="ARBA" id="ARBA00007164"/>
    </source>
</evidence>
<evidence type="ECO:0000313" key="12">
    <source>
        <dbReference type="Proteomes" id="UP000287243"/>
    </source>
</evidence>
<keyword evidence="3 11" id="KW-0378">Hydrolase</keyword>
<name>A0A410P4D1_VELA1</name>
<dbReference type="Proteomes" id="UP000287243">
    <property type="component" value="Chromosome"/>
</dbReference>
<dbReference type="OrthoDB" id="9791132at2"/>
<feature type="active site" description="Acyl-ester intermediate" evidence="7">
    <location>
        <position position="64"/>
    </location>
</feature>
<organism evidence="11 12">
    <name type="scientific">Velamenicoccus archaeovorus</name>
    <dbReference type="NCBI Taxonomy" id="1930593"/>
    <lineage>
        <taxon>Bacteria</taxon>
        <taxon>Pseudomonadati</taxon>
        <taxon>Candidatus Omnitrophota</taxon>
        <taxon>Candidatus Velamenicoccus</taxon>
    </lineage>
</organism>
<feature type="domain" description="Peptidase S11 D-alanyl-D-alanine carboxypeptidase A N-terminal" evidence="10">
    <location>
        <begin position="29"/>
        <end position="255"/>
    </location>
</feature>
<dbReference type="InterPro" id="IPR018044">
    <property type="entry name" value="Peptidase_S11"/>
</dbReference>
<evidence type="ECO:0000256" key="9">
    <source>
        <dbReference type="RuleBase" id="RU004016"/>
    </source>
</evidence>
<proteinExistence type="inferred from homology"/>
<feature type="binding site" evidence="8">
    <location>
        <position position="226"/>
    </location>
    <ligand>
        <name>substrate</name>
    </ligand>
</feature>
<keyword evidence="11" id="KW-0121">Carboxypeptidase</keyword>
<dbReference type="PANTHER" id="PTHR21581:SF26">
    <property type="entry name" value="D-ALANYL-D-ALANINE ENDOPEPTIDASE"/>
    <property type="match status" value="1"/>
</dbReference>
<comment type="similarity">
    <text evidence="1 9">Belongs to the peptidase S11 family.</text>
</comment>
<dbReference type="GO" id="GO:0009252">
    <property type="term" value="P:peptidoglycan biosynthetic process"/>
    <property type="evidence" value="ECO:0007669"/>
    <property type="project" value="UniProtKB-KW"/>
</dbReference>
<feature type="active site" description="Proton acceptor" evidence="7">
    <location>
        <position position="67"/>
    </location>
</feature>
<reference evidence="11 12" key="1">
    <citation type="submission" date="2017-01" db="EMBL/GenBank/DDBJ databases">
        <title>First insights into the biology of 'candidatus Vampirococcus archaeovorus'.</title>
        <authorList>
            <person name="Kizina J."/>
            <person name="Jordan S."/>
            <person name="Stueber K."/>
            <person name="Reinhardt R."/>
            <person name="Harder J."/>
        </authorList>
    </citation>
    <scope>NUCLEOTIDE SEQUENCE [LARGE SCALE GENOMIC DNA]</scope>
    <source>
        <strain evidence="11 12">LiM</strain>
    </source>
</reference>
<sequence>MRRRDLYALVMGVTAVVLSVSPALAVSKKSSKSSVTAQGVYAVDYTNRKVLYARNHRKKFYPASTVKLLTALVVLDNKGLRDPVEISSKAANVEPTKAGLRQGVVYTTQDLLKVLLATSANDAGVALAQAVAGSESGFAGLMNRKAKALGMKDSHFTNATGLPDRSQVTSAYDMSILVRAALSSPFIRNVMAQKSVTITGSDGRKITRANHNKLLWRLSNPRVLGKTGYTRTAGHCYAGIAYYDDRRVSLVILKSRKPWADIYALLGIPRRTKH</sequence>
<keyword evidence="5" id="KW-0573">Peptidoglycan synthesis</keyword>
<evidence type="ECO:0000259" key="10">
    <source>
        <dbReference type="Pfam" id="PF00768"/>
    </source>
</evidence>
<feature type="active site" evidence="7">
    <location>
        <position position="119"/>
    </location>
</feature>
<gene>
    <name evidence="11" type="ORF">BU251_04605</name>
</gene>
<dbReference type="EMBL" id="CP019384">
    <property type="protein sequence ID" value="QAT17065.1"/>
    <property type="molecule type" value="Genomic_DNA"/>
</dbReference>
<dbReference type="PANTHER" id="PTHR21581">
    <property type="entry name" value="D-ALANYL-D-ALANINE CARBOXYPEPTIDASE"/>
    <property type="match status" value="1"/>
</dbReference>
<evidence type="ECO:0000256" key="6">
    <source>
        <dbReference type="ARBA" id="ARBA00023316"/>
    </source>
</evidence>